<dbReference type="FunFam" id="2.40.50.140:FF:000002">
    <property type="entry name" value="Translation initiation factor IF-1"/>
    <property type="match status" value="1"/>
</dbReference>
<dbReference type="GO" id="GO:0005829">
    <property type="term" value="C:cytosol"/>
    <property type="evidence" value="ECO:0007669"/>
    <property type="project" value="TreeGrafter"/>
</dbReference>
<comment type="subunit">
    <text evidence="3">Component of the 30S ribosomal translation pre-initiation complex which assembles on the 30S ribosome in the order IF-2 and IF-3, IF-1 and N-formylmethionyl-tRNA(fMet); mRNA recruitment can occur at any time during PIC assembly.</text>
</comment>
<keyword evidence="5 7" id="KW-0648">Protein biosynthesis</keyword>
<feature type="region of interest" description="Disordered" evidence="8">
    <location>
        <begin position="142"/>
        <end position="167"/>
    </location>
</feature>
<evidence type="ECO:0000256" key="3">
    <source>
        <dbReference type="ARBA" id="ARBA00011599"/>
    </source>
</evidence>
<dbReference type="Gene3D" id="2.40.50.140">
    <property type="entry name" value="Nucleic acid-binding proteins"/>
    <property type="match status" value="1"/>
</dbReference>
<reference evidence="10 11" key="1">
    <citation type="submission" date="2014-11" db="EMBL/GenBank/DDBJ databases">
        <authorList>
            <person name="Zhu J."/>
            <person name="Qi W."/>
            <person name="Song R."/>
        </authorList>
    </citation>
    <scope>NUCLEOTIDE SEQUENCE [LARGE SCALE GENOMIC DNA]</scope>
</reference>
<keyword evidence="11" id="KW-1185">Reference proteome</keyword>
<comment type="similarity">
    <text evidence="2">Belongs to the IF-1 family.</text>
</comment>
<dbReference type="NCBIfam" id="TIGR00008">
    <property type="entry name" value="infA"/>
    <property type="match status" value="1"/>
</dbReference>
<organism evidence="10 11">
    <name type="scientific">Vitrella brassicaformis (strain CCMP3155)</name>
    <dbReference type="NCBI Taxonomy" id="1169540"/>
    <lineage>
        <taxon>Eukaryota</taxon>
        <taxon>Sar</taxon>
        <taxon>Alveolata</taxon>
        <taxon>Colpodellida</taxon>
        <taxon>Vitrellaceae</taxon>
        <taxon>Vitrella</taxon>
    </lineage>
</organism>
<evidence type="ECO:0000256" key="4">
    <source>
        <dbReference type="ARBA" id="ARBA00022540"/>
    </source>
</evidence>
<dbReference type="AlphaFoldDB" id="A0A0G4EGM4"/>
<accession>A0A0G4EGM4</accession>
<comment type="function">
    <text evidence="1">One of the essential components for the initiation of protein synthesis. Stabilizes the binding of IF-2 and IF-3 on the 30S subunit to which N-formylmethionyl-tRNA(fMet) subsequently binds. Helps modulate mRNA selection, yielding the 30S pre-initiation complex (PIC). Upon addition of the 50S ribosomal subunit IF-1, IF-2 and IF-3 are released leaving the mature 70S translation initiation complex.</text>
</comment>
<keyword evidence="4 7" id="KW-0396">Initiation factor</keyword>
<evidence type="ECO:0000256" key="2">
    <source>
        <dbReference type="ARBA" id="ARBA00010939"/>
    </source>
</evidence>
<evidence type="ECO:0000313" key="10">
    <source>
        <dbReference type="EMBL" id="CEL94640.1"/>
    </source>
</evidence>
<name>A0A0G4EGM4_VITBC</name>
<dbReference type="GO" id="GO:0003723">
    <property type="term" value="F:RNA binding"/>
    <property type="evidence" value="ECO:0007669"/>
    <property type="project" value="InterPro"/>
</dbReference>
<evidence type="ECO:0000256" key="6">
    <source>
        <dbReference type="ARBA" id="ARBA00068272"/>
    </source>
</evidence>
<dbReference type="Proteomes" id="UP000041254">
    <property type="component" value="Unassembled WGS sequence"/>
</dbReference>
<dbReference type="InterPro" id="IPR012340">
    <property type="entry name" value="NA-bd_OB-fold"/>
</dbReference>
<dbReference type="InterPro" id="IPR004368">
    <property type="entry name" value="TIF_IF1"/>
</dbReference>
<dbReference type="HAMAP" id="MF_00075">
    <property type="entry name" value="IF_1"/>
    <property type="match status" value="1"/>
</dbReference>
<evidence type="ECO:0000256" key="1">
    <source>
        <dbReference type="ARBA" id="ARBA00003935"/>
    </source>
</evidence>
<dbReference type="InterPro" id="IPR006196">
    <property type="entry name" value="RNA-binding_domain_S1_IF1"/>
</dbReference>
<dbReference type="SUPFAM" id="SSF50249">
    <property type="entry name" value="Nucleic acid-binding proteins"/>
    <property type="match status" value="1"/>
</dbReference>
<dbReference type="PANTHER" id="PTHR33370:SF1">
    <property type="entry name" value="TRANSLATION INITIATION FACTOR IF-1, CHLOROPLASTIC"/>
    <property type="match status" value="1"/>
</dbReference>
<dbReference type="PROSITE" id="PS50832">
    <property type="entry name" value="S1_IF1_TYPE"/>
    <property type="match status" value="1"/>
</dbReference>
<proteinExistence type="inferred from homology"/>
<dbReference type="GO" id="GO:0043022">
    <property type="term" value="F:ribosome binding"/>
    <property type="evidence" value="ECO:0007669"/>
    <property type="project" value="TreeGrafter"/>
</dbReference>
<gene>
    <name evidence="10" type="ORF">Vbra_7313</name>
</gene>
<dbReference type="OrthoDB" id="426523at2759"/>
<dbReference type="STRING" id="1169540.A0A0G4EGM4"/>
<evidence type="ECO:0000313" key="11">
    <source>
        <dbReference type="Proteomes" id="UP000041254"/>
    </source>
</evidence>
<evidence type="ECO:0000256" key="7">
    <source>
        <dbReference type="PROSITE-ProRule" id="PRU00181"/>
    </source>
</evidence>
<protein>
    <recommendedName>
        <fullName evidence="6">Translation initiation factor IF-1, chloroplastic</fullName>
    </recommendedName>
</protein>
<dbReference type="PANTHER" id="PTHR33370">
    <property type="entry name" value="TRANSLATION INITIATION FACTOR IF-1, CHLOROPLASTIC"/>
    <property type="match status" value="1"/>
</dbReference>
<dbReference type="CDD" id="cd04451">
    <property type="entry name" value="S1_IF1"/>
    <property type="match status" value="1"/>
</dbReference>
<sequence length="167" mass="18625">MHPAGPSLQSFQVQRHRRCSLSGDDPSSSRSFSLHPPPLWRLPSSVAHTTALGAKVRRQKQQKTTEKKKDRDDRLEIDGSVAECLPGGQFLVELDGTGQKVVCTIAGKMRINRIKILLGDRVTVEMTPYDLTKGRISFRYRKGQIKREAEEGEEEGGEEGEAGRPNE</sequence>
<evidence type="ECO:0000256" key="5">
    <source>
        <dbReference type="ARBA" id="ARBA00022917"/>
    </source>
</evidence>
<dbReference type="Pfam" id="PF01176">
    <property type="entry name" value="eIF-1a"/>
    <property type="match status" value="1"/>
</dbReference>
<dbReference type="VEuPathDB" id="CryptoDB:Vbra_7313"/>
<dbReference type="InParanoid" id="A0A0G4EGM4"/>
<evidence type="ECO:0000259" key="9">
    <source>
        <dbReference type="PROSITE" id="PS50832"/>
    </source>
</evidence>
<feature type="region of interest" description="Disordered" evidence="8">
    <location>
        <begin position="1"/>
        <end position="38"/>
    </location>
</feature>
<dbReference type="EMBL" id="CDMY01000224">
    <property type="protein sequence ID" value="CEL94640.1"/>
    <property type="molecule type" value="Genomic_DNA"/>
</dbReference>
<feature type="region of interest" description="Disordered" evidence="8">
    <location>
        <begin position="54"/>
        <end position="73"/>
    </location>
</feature>
<evidence type="ECO:0000256" key="8">
    <source>
        <dbReference type="SAM" id="MobiDB-lite"/>
    </source>
</evidence>
<dbReference type="GO" id="GO:0003743">
    <property type="term" value="F:translation initiation factor activity"/>
    <property type="evidence" value="ECO:0007669"/>
    <property type="project" value="UniProtKB-UniRule"/>
</dbReference>
<feature type="domain" description="S1-like" evidence="9">
    <location>
        <begin position="65"/>
        <end position="141"/>
    </location>
</feature>
<feature type="compositionally biased region" description="Low complexity" evidence="8">
    <location>
        <begin position="20"/>
        <end position="34"/>
    </location>
</feature>
<feature type="compositionally biased region" description="Acidic residues" evidence="8">
    <location>
        <begin position="150"/>
        <end position="160"/>
    </location>
</feature>
<feature type="compositionally biased region" description="Basic and acidic residues" evidence="8">
    <location>
        <begin position="63"/>
        <end position="73"/>
    </location>
</feature>